<dbReference type="AlphaFoldDB" id="A0A6G8PYE3"/>
<organism evidence="1 2">
    <name type="scientific">Rubrobacter marinus</name>
    <dbReference type="NCBI Taxonomy" id="2653852"/>
    <lineage>
        <taxon>Bacteria</taxon>
        <taxon>Bacillati</taxon>
        <taxon>Actinomycetota</taxon>
        <taxon>Rubrobacteria</taxon>
        <taxon>Rubrobacterales</taxon>
        <taxon>Rubrobacteraceae</taxon>
        <taxon>Rubrobacter</taxon>
    </lineage>
</organism>
<reference evidence="1 2" key="1">
    <citation type="submission" date="2019-10" db="EMBL/GenBank/DDBJ databases">
        <title>Rubrobacter sp nov SCSIO 52915 isolated from a deep-sea sediment in the South China Sea.</title>
        <authorList>
            <person name="Chen R.W."/>
        </authorList>
    </citation>
    <scope>NUCLEOTIDE SEQUENCE [LARGE SCALE GENOMIC DNA]</scope>
    <source>
        <strain evidence="1 2">SCSIO 52915</strain>
    </source>
</reference>
<gene>
    <name evidence="1" type="ORF">GBA65_12615</name>
</gene>
<evidence type="ECO:0000313" key="1">
    <source>
        <dbReference type="EMBL" id="QIN79223.1"/>
    </source>
</evidence>
<evidence type="ECO:0000313" key="2">
    <source>
        <dbReference type="Proteomes" id="UP000502706"/>
    </source>
</evidence>
<dbReference type="KEGG" id="rmar:GBA65_12615"/>
<name>A0A6G8PYE3_9ACTN</name>
<proteinExistence type="predicted"/>
<dbReference type="Proteomes" id="UP000502706">
    <property type="component" value="Chromosome"/>
</dbReference>
<dbReference type="EMBL" id="CP045121">
    <property type="protein sequence ID" value="QIN79223.1"/>
    <property type="molecule type" value="Genomic_DNA"/>
</dbReference>
<protein>
    <submittedName>
        <fullName evidence="1">Uncharacterized protein</fullName>
    </submittedName>
</protein>
<keyword evidence="2" id="KW-1185">Reference proteome</keyword>
<accession>A0A6G8PYE3</accession>
<dbReference type="RefSeq" id="WP_166396885.1">
    <property type="nucleotide sequence ID" value="NZ_CP045121.1"/>
</dbReference>
<sequence length="71" mass="7338">MIQVQVEVESGAGRFLVSARAASIGRALSLVCASNPGATARVVFPIEPDPFFVREVSREGLAAHEAIGSAA</sequence>